<name>Q099X8_STIAD</name>
<comment type="caution">
    <text evidence="2">The sequence shown here is derived from an EMBL/GenBank/DDBJ whole genome shotgun (WGS) entry which is preliminary data.</text>
</comment>
<evidence type="ECO:0000313" key="2">
    <source>
        <dbReference type="EMBL" id="EAU68524.1"/>
    </source>
</evidence>
<feature type="region of interest" description="Disordered" evidence="1">
    <location>
        <begin position="57"/>
        <end position="77"/>
    </location>
</feature>
<sequence length="594" mass="65167">MVALGPEEPRLVRRAGRADGALPRRGRLRSLEPLHHPVRRPHRLPRHRLCAGVPLRSARQRHGGTAARGQHHPEHRQGGHLLARARAGGWRARGRADLGAAFADGPRGAVRAAAVGAHHAHPLSRPVPRRAGAARPSFSLRGTATAAFEAQGVTSNARRGSCAEGLGHEGGAAVHPELVEDALHVGFHRLQRAVEGVGDGFVLPPAQHAARHFRLSRGEYPPPGCGEGDGMGDLLELQRPPPAIPLPWQWNERHPQVARPAGALAIPDRPCLRGGAVLAYLQGQPLQQLSGQRPWAPPAGEPRLQQIRGLGCPHHLGGWRGHHDIRGMFLPQEQFQEPTLLLRSAKRPAVAKRIHHVWRQPLEEGLLALGEGLAARAVQRHPSVPSRVHVEHHRHDALQRRAQISEALVHRVVLQILERHHLAVPQHHIGPAHHRLAHEVLRGHFRVVFEERDRQVHLPVILGGTIRLGDAQRGVVHREQLASAGEHLRDIQGAVQHLDRLEGACEFTCVEAQPGRHRSDPPFPEQGAPGMPPQEVRLPVASEAYPQGSTLRGGQARPPFPCPREGDTYMWCSAPYRRAFTLTAPSAGRVTWKR</sequence>
<proteinExistence type="predicted"/>
<feature type="region of interest" description="Disordered" evidence="1">
    <location>
        <begin position="1"/>
        <end position="26"/>
    </location>
</feature>
<gene>
    <name evidence="2" type="ORF">STIAU_7359</name>
</gene>
<dbReference type="AlphaFoldDB" id="Q099X8"/>
<evidence type="ECO:0000313" key="3">
    <source>
        <dbReference type="Proteomes" id="UP000032702"/>
    </source>
</evidence>
<reference evidence="2 3" key="1">
    <citation type="submission" date="2006-04" db="EMBL/GenBank/DDBJ databases">
        <authorList>
            <person name="Nierman W.C."/>
        </authorList>
    </citation>
    <scope>NUCLEOTIDE SEQUENCE [LARGE SCALE GENOMIC DNA]</scope>
    <source>
        <strain evidence="2 3">DW4/3-1</strain>
    </source>
</reference>
<dbReference type="Proteomes" id="UP000032702">
    <property type="component" value="Unassembled WGS sequence"/>
</dbReference>
<dbReference type="EMBL" id="AAMD01000016">
    <property type="protein sequence ID" value="EAU68524.1"/>
    <property type="molecule type" value="Genomic_DNA"/>
</dbReference>
<evidence type="ECO:0000256" key="1">
    <source>
        <dbReference type="SAM" id="MobiDB-lite"/>
    </source>
</evidence>
<protein>
    <submittedName>
        <fullName evidence="2">Uncharacterized protein</fullName>
    </submittedName>
</protein>
<organism evidence="2 3">
    <name type="scientific">Stigmatella aurantiaca (strain DW4/3-1)</name>
    <dbReference type="NCBI Taxonomy" id="378806"/>
    <lineage>
        <taxon>Bacteria</taxon>
        <taxon>Pseudomonadati</taxon>
        <taxon>Myxococcota</taxon>
        <taxon>Myxococcia</taxon>
        <taxon>Myxococcales</taxon>
        <taxon>Cystobacterineae</taxon>
        <taxon>Archangiaceae</taxon>
        <taxon>Stigmatella</taxon>
    </lineage>
</organism>
<accession>Q099X8</accession>